<feature type="region of interest" description="Disordered" evidence="7">
    <location>
        <begin position="1"/>
        <end position="26"/>
    </location>
</feature>
<evidence type="ECO:0000313" key="9">
    <source>
        <dbReference type="EMBL" id="RKP11567.1"/>
    </source>
</evidence>
<sequence>MSQGKPSIMDLDRSSPGDDRVGAEGEEADMAVLDTLTEEELQEILDEEEALELLIETMPSVQHVRTVMEELTTGNAAIARRTRQAHEDMKQLREQVSELTDVLGRTREHLSHLDAQAQIATSRFSRHAVADELLSMARSADEESEACLGEMEGSEGLEGWVDRYIPLRENYHRLDLLSERVKHMAGPR</sequence>
<evidence type="ECO:0000313" key="10">
    <source>
        <dbReference type="Proteomes" id="UP000267251"/>
    </source>
</evidence>
<keyword evidence="4" id="KW-0967">Endosome</keyword>
<keyword evidence="6" id="KW-0175">Coiled coil</keyword>
<dbReference type="PANTHER" id="PTHR13678:SF2">
    <property type="entry name" value="VACUOLAR PROTEIN SORTING-ASSOCIATED PROTEIN 37A"/>
    <property type="match status" value="1"/>
</dbReference>
<proteinExistence type="inferred from homology"/>
<protein>
    <recommendedName>
        <fullName evidence="8">VPS37 C-terminal domain-containing protein</fullName>
    </recommendedName>
</protein>
<evidence type="ECO:0000256" key="5">
    <source>
        <dbReference type="ARBA" id="ARBA00022927"/>
    </source>
</evidence>
<dbReference type="GO" id="GO:0000813">
    <property type="term" value="C:ESCRT I complex"/>
    <property type="evidence" value="ECO:0007669"/>
    <property type="project" value="TreeGrafter"/>
</dbReference>
<dbReference type="OrthoDB" id="10260857at2759"/>
<feature type="domain" description="VPS37 C-terminal" evidence="8">
    <location>
        <begin position="35"/>
        <end position="173"/>
    </location>
</feature>
<evidence type="ECO:0000256" key="4">
    <source>
        <dbReference type="ARBA" id="ARBA00022753"/>
    </source>
</evidence>
<organism evidence="9 10">
    <name type="scientific">Piptocephalis cylindrospora</name>
    <dbReference type="NCBI Taxonomy" id="1907219"/>
    <lineage>
        <taxon>Eukaryota</taxon>
        <taxon>Fungi</taxon>
        <taxon>Fungi incertae sedis</taxon>
        <taxon>Zoopagomycota</taxon>
        <taxon>Zoopagomycotina</taxon>
        <taxon>Zoopagomycetes</taxon>
        <taxon>Zoopagales</taxon>
        <taxon>Piptocephalidaceae</taxon>
        <taxon>Piptocephalis</taxon>
    </lineage>
</organism>
<dbReference type="AlphaFoldDB" id="A0A4P9XYT8"/>
<keyword evidence="10" id="KW-1185">Reference proteome</keyword>
<name>A0A4P9XYT8_9FUNG</name>
<dbReference type="GO" id="GO:0043162">
    <property type="term" value="P:ubiquitin-dependent protein catabolic process via the multivesicular body sorting pathway"/>
    <property type="evidence" value="ECO:0007669"/>
    <property type="project" value="TreeGrafter"/>
</dbReference>
<feature type="compositionally biased region" description="Basic and acidic residues" evidence="7">
    <location>
        <begin position="10"/>
        <end position="23"/>
    </location>
</feature>
<accession>A0A4P9XYT8</accession>
<evidence type="ECO:0000256" key="2">
    <source>
        <dbReference type="ARBA" id="ARBA00007617"/>
    </source>
</evidence>
<evidence type="ECO:0000256" key="1">
    <source>
        <dbReference type="ARBA" id="ARBA00004177"/>
    </source>
</evidence>
<keyword evidence="3" id="KW-0813">Transport</keyword>
<comment type="subcellular location">
    <subcellularLocation>
        <location evidence="1">Endosome</location>
    </subcellularLocation>
</comment>
<dbReference type="Pfam" id="PF07200">
    <property type="entry name" value="Mod_r"/>
    <property type="match status" value="1"/>
</dbReference>
<evidence type="ECO:0000256" key="3">
    <source>
        <dbReference type="ARBA" id="ARBA00022448"/>
    </source>
</evidence>
<reference evidence="10" key="1">
    <citation type="journal article" date="2018" name="Nat. Microbiol.">
        <title>Leveraging single-cell genomics to expand the fungal tree of life.</title>
        <authorList>
            <person name="Ahrendt S.R."/>
            <person name="Quandt C.A."/>
            <person name="Ciobanu D."/>
            <person name="Clum A."/>
            <person name="Salamov A."/>
            <person name="Andreopoulos B."/>
            <person name="Cheng J.F."/>
            <person name="Woyke T."/>
            <person name="Pelin A."/>
            <person name="Henrissat B."/>
            <person name="Reynolds N.K."/>
            <person name="Benny G.L."/>
            <person name="Smith M.E."/>
            <person name="James T.Y."/>
            <person name="Grigoriev I.V."/>
        </authorList>
    </citation>
    <scope>NUCLEOTIDE SEQUENCE [LARGE SCALE GENOMIC DNA]</scope>
</reference>
<dbReference type="GO" id="GO:0006612">
    <property type="term" value="P:protein targeting to membrane"/>
    <property type="evidence" value="ECO:0007669"/>
    <property type="project" value="TreeGrafter"/>
</dbReference>
<gene>
    <name evidence="9" type="ORF">BJ684DRAFT_17852</name>
</gene>
<evidence type="ECO:0000256" key="6">
    <source>
        <dbReference type="SAM" id="Coils"/>
    </source>
</evidence>
<dbReference type="InterPro" id="IPR009851">
    <property type="entry name" value="Mod_r"/>
</dbReference>
<dbReference type="GO" id="GO:0006623">
    <property type="term" value="P:protein targeting to vacuole"/>
    <property type="evidence" value="ECO:0007669"/>
    <property type="project" value="TreeGrafter"/>
</dbReference>
<dbReference type="PANTHER" id="PTHR13678">
    <property type="entry name" value="VACUOLAR PROTEIN SORTING-ASSOCIATED PROTEIN 37"/>
    <property type="match status" value="1"/>
</dbReference>
<feature type="coiled-coil region" evidence="6">
    <location>
        <begin position="82"/>
        <end position="109"/>
    </location>
</feature>
<evidence type="ECO:0000256" key="7">
    <source>
        <dbReference type="SAM" id="MobiDB-lite"/>
    </source>
</evidence>
<dbReference type="EMBL" id="KZ988800">
    <property type="protein sequence ID" value="RKP11567.1"/>
    <property type="molecule type" value="Genomic_DNA"/>
</dbReference>
<evidence type="ECO:0000259" key="8">
    <source>
        <dbReference type="Pfam" id="PF07200"/>
    </source>
</evidence>
<keyword evidence="5" id="KW-0653">Protein transport</keyword>
<dbReference type="Proteomes" id="UP000267251">
    <property type="component" value="Unassembled WGS sequence"/>
</dbReference>
<comment type="similarity">
    <text evidence="2">Belongs to the VPS37 family.</text>
</comment>